<accession>A0A5B9PKG5</accession>
<gene>
    <name evidence="3" type="ORF">MFFC18_30570</name>
</gene>
<reference evidence="3 4" key="1">
    <citation type="submission" date="2019-08" db="EMBL/GenBank/DDBJ databases">
        <title>Deep-cultivation of Planctomycetes and their phenomic and genomic characterization uncovers novel biology.</title>
        <authorList>
            <person name="Wiegand S."/>
            <person name="Jogler M."/>
            <person name="Boedeker C."/>
            <person name="Pinto D."/>
            <person name="Vollmers J."/>
            <person name="Rivas-Marin E."/>
            <person name="Kohn T."/>
            <person name="Peeters S.H."/>
            <person name="Heuer A."/>
            <person name="Rast P."/>
            <person name="Oberbeckmann S."/>
            <person name="Bunk B."/>
            <person name="Jeske O."/>
            <person name="Meyerdierks A."/>
            <person name="Storesund J.E."/>
            <person name="Kallscheuer N."/>
            <person name="Luecker S."/>
            <person name="Lage O.M."/>
            <person name="Pohl T."/>
            <person name="Merkel B.J."/>
            <person name="Hornburger P."/>
            <person name="Mueller R.-W."/>
            <person name="Bruemmer F."/>
            <person name="Labrenz M."/>
            <person name="Spormann A.M."/>
            <person name="Op den Camp H."/>
            <person name="Overmann J."/>
            <person name="Amann R."/>
            <person name="Jetten M.S.M."/>
            <person name="Mascher T."/>
            <person name="Medema M.H."/>
            <person name="Devos D.P."/>
            <person name="Kaster A.-K."/>
            <person name="Ovreas L."/>
            <person name="Rohde M."/>
            <person name="Galperin M.Y."/>
            <person name="Jogler C."/>
        </authorList>
    </citation>
    <scope>NUCLEOTIDE SEQUENCE [LARGE SCALE GENOMIC DNA]</scope>
    <source>
        <strain evidence="3 4">FC18</strain>
    </source>
</reference>
<keyword evidence="1" id="KW-1133">Transmembrane helix</keyword>
<evidence type="ECO:0000313" key="3">
    <source>
        <dbReference type="EMBL" id="QEG23161.1"/>
    </source>
</evidence>
<keyword evidence="4" id="KW-1185">Reference proteome</keyword>
<dbReference type="KEGG" id="mff:MFFC18_30570"/>
<sequence>MLKTLRLKRSNRRAERRGATAVEFAMVIPIFVLFSVISLDFARLSLARHVVQNAVYRAGRLAMTEGATREDTIEAVDEYLNLFGLEPAEGAIIVGQVYLDDDGHVMPVNTTDEFDSSAVEFHVEASVPFDNATVVLPAFFSSWVEDREIGSQVRVRSERYSGFFNPAEAYAD</sequence>
<dbReference type="EMBL" id="CP042912">
    <property type="protein sequence ID" value="QEG23161.1"/>
    <property type="molecule type" value="Genomic_DNA"/>
</dbReference>
<dbReference type="InterPro" id="IPR012495">
    <property type="entry name" value="TadE-like_dom"/>
</dbReference>
<dbReference type="RefSeq" id="WP_075085922.1">
    <property type="nucleotide sequence ID" value="NZ_CP042912.1"/>
</dbReference>
<dbReference type="Proteomes" id="UP000322214">
    <property type="component" value="Chromosome"/>
</dbReference>
<feature type="transmembrane region" description="Helical" evidence="1">
    <location>
        <begin position="21"/>
        <end position="42"/>
    </location>
</feature>
<evidence type="ECO:0000256" key="1">
    <source>
        <dbReference type="SAM" id="Phobius"/>
    </source>
</evidence>
<protein>
    <submittedName>
        <fullName evidence="3">TadE-like protein</fullName>
    </submittedName>
</protein>
<evidence type="ECO:0000313" key="4">
    <source>
        <dbReference type="Proteomes" id="UP000322214"/>
    </source>
</evidence>
<organism evidence="3 4">
    <name type="scientific">Mariniblastus fucicola</name>
    <dbReference type="NCBI Taxonomy" id="980251"/>
    <lineage>
        <taxon>Bacteria</taxon>
        <taxon>Pseudomonadati</taxon>
        <taxon>Planctomycetota</taxon>
        <taxon>Planctomycetia</taxon>
        <taxon>Pirellulales</taxon>
        <taxon>Pirellulaceae</taxon>
        <taxon>Mariniblastus</taxon>
    </lineage>
</organism>
<dbReference type="AlphaFoldDB" id="A0A5B9PKG5"/>
<name>A0A5B9PKG5_9BACT</name>
<keyword evidence="1" id="KW-0812">Transmembrane</keyword>
<dbReference type="Pfam" id="PF07811">
    <property type="entry name" value="TadE"/>
    <property type="match status" value="1"/>
</dbReference>
<proteinExistence type="predicted"/>
<keyword evidence="1" id="KW-0472">Membrane</keyword>
<dbReference type="STRING" id="980251.GCA_001642875_03901"/>
<feature type="domain" description="TadE-like" evidence="2">
    <location>
        <begin position="18"/>
        <end position="60"/>
    </location>
</feature>
<evidence type="ECO:0000259" key="2">
    <source>
        <dbReference type="Pfam" id="PF07811"/>
    </source>
</evidence>
<dbReference type="OrthoDB" id="271198at2"/>